<keyword evidence="13" id="KW-0325">Glycoprotein</keyword>
<keyword evidence="6 14" id="KW-0732">Signal</keyword>
<dbReference type="InterPro" id="IPR011009">
    <property type="entry name" value="Kinase-like_dom_sf"/>
</dbReference>
<dbReference type="AlphaFoldDB" id="A0ABD3KPL1"/>
<evidence type="ECO:0000313" key="17">
    <source>
        <dbReference type="Proteomes" id="UP001634007"/>
    </source>
</evidence>
<reference evidence="16 17" key="1">
    <citation type="submission" date="2024-11" db="EMBL/GenBank/DDBJ databases">
        <title>Chromosome-level genome assembly of Eucalyptus globulus Labill. provides insights into its genome evolution.</title>
        <authorList>
            <person name="Li X."/>
        </authorList>
    </citation>
    <scope>NUCLEOTIDE SEQUENCE [LARGE SCALE GENOMIC DNA]</scope>
    <source>
        <strain evidence="16">CL2024</strain>
        <tissue evidence="16">Fresh tender leaves</tissue>
    </source>
</reference>
<dbReference type="Pfam" id="PF08488">
    <property type="entry name" value="WAK"/>
    <property type="match status" value="1"/>
</dbReference>
<dbReference type="Gene3D" id="1.10.510.10">
    <property type="entry name" value="Transferase(Phosphotransferase) domain 1"/>
    <property type="match status" value="1"/>
</dbReference>
<keyword evidence="7" id="KW-0547">Nucleotide-binding</keyword>
<dbReference type="PROSITE" id="PS50011">
    <property type="entry name" value="PROTEIN_KINASE_DOM"/>
    <property type="match status" value="1"/>
</dbReference>
<feature type="chain" id="PRO_5044825435" description="Protein kinase domain-containing protein" evidence="14">
    <location>
        <begin position="20"/>
        <end position="708"/>
    </location>
</feature>
<dbReference type="SUPFAM" id="SSF56112">
    <property type="entry name" value="Protein kinase-like (PK-like)"/>
    <property type="match status" value="1"/>
</dbReference>
<dbReference type="GO" id="GO:0005524">
    <property type="term" value="F:ATP binding"/>
    <property type="evidence" value="ECO:0007669"/>
    <property type="project" value="UniProtKB-KW"/>
</dbReference>
<proteinExistence type="predicted"/>
<evidence type="ECO:0000256" key="4">
    <source>
        <dbReference type="ARBA" id="ARBA00022679"/>
    </source>
</evidence>
<keyword evidence="17" id="KW-1185">Reference proteome</keyword>
<dbReference type="InterPro" id="IPR000719">
    <property type="entry name" value="Prot_kinase_dom"/>
</dbReference>
<feature type="signal peptide" evidence="14">
    <location>
        <begin position="1"/>
        <end position="19"/>
    </location>
</feature>
<keyword evidence="10" id="KW-1133">Transmembrane helix</keyword>
<evidence type="ECO:0000256" key="2">
    <source>
        <dbReference type="ARBA" id="ARBA00022527"/>
    </source>
</evidence>
<dbReference type="InterPro" id="IPR025287">
    <property type="entry name" value="WAK_GUB"/>
</dbReference>
<evidence type="ECO:0000256" key="10">
    <source>
        <dbReference type="ARBA" id="ARBA00022989"/>
    </source>
</evidence>
<evidence type="ECO:0000256" key="9">
    <source>
        <dbReference type="ARBA" id="ARBA00022840"/>
    </source>
</evidence>
<dbReference type="InterPro" id="IPR013695">
    <property type="entry name" value="WAK"/>
</dbReference>
<keyword evidence="9" id="KW-0067">ATP-binding</keyword>
<dbReference type="Proteomes" id="UP001634007">
    <property type="component" value="Unassembled WGS sequence"/>
</dbReference>
<accession>A0ABD3KPL1</accession>
<sequence>MKIVRQLLLVAVAWWLRQGGAPTVAGHCARSCGRVPIPYPFGLEPQCASPEHTKEFLLHCNKTEGSGSQLLLGNYTIRKISVSDSTMVIRLPELNDCYNKSGSPLNTSYRSQNLDIDLSEYPQYIFSATRNALTVLGCDTYALTNVTAASDILDFSRGGCISYCSEYVDLAKETTCSGIGCCQASIPKGLKTLHFGIGSFNYHRNVSSFSPCGVAFVGDKELFNISRRRLPNFDDLGKTSDLVLDWMIGWNVNCTQAMLDQSSYACGNNTECRDFVDGPDGPGYRCFCKAGCEGNPYNRSRGCEECKNPGADRPFKAIVGILATGVGTYASALASVAWKLRIRKINFRKNGGKLLKHPRVRIFTEVELAKATNNYDESKKLGEGGFGSVYKGRIAVDEGGFGSANKGRIIEVAIKKPKDVHKPLMKKGFQDQLKTVILKNHENVVKLYGICLETRIPLLVYEYILNDTLFKHIHPKVSAILRSWKNRLRIATEAALALKEMHSSKIIHGNIKSANILLDHNYLVKISDFGTSQLMSPEHSHIVAAEKESTLGYIDPEYLTTGKLTIESDVYSFGVVLMELLTEKKPISSDTNEFGEPINIISHFISSVKNKTLSDVVNFEAASEDEIKQVETIAKIAAKCLDQSRRKRPTMSEVAQQLAPINQSLTVAGNIEVDVTIDTSAEILVTAEASEHAMSSCLSWLDLASSCI</sequence>
<dbReference type="Pfam" id="PF07714">
    <property type="entry name" value="PK_Tyr_Ser-Thr"/>
    <property type="match status" value="1"/>
</dbReference>
<keyword evidence="3" id="KW-0597">Phosphoprotein</keyword>
<evidence type="ECO:0000256" key="6">
    <source>
        <dbReference type="ARBA" id="ARBA00022729"/>
    </source>
</evidence>
<keyword evidence="2" id="KW-0723">Serine/threonine-protein kinase</keyword>
<dbReference type="PANTHER" id="PTHR27005">
    <property type="entry name" value="WALL-ASSOCIATED RECEPTOR KINASE-LIKE 21"/>
    <property type="match status" value="1"/>
</dbReference>
<evidence type="ECO:0000256" key="14">
    <source>
        <dbReference type="SAM" id="SignalP"/>
    </source>
</evidence>
<dbReference type="Pfam" id="PF13947">
    <property type="entry name" value="GUB_WAK_bind"/>
    <property type="match status" value="1"/>
</dbReference>
<keyword evidence="12" id="KW-1015">Disulfide bond</keyword>
<dbReference type="Gene3D" id="3.30.200.20">
    <property type="entry name" value="Phosphorylase Kinase, domain 1"/>
    <property type="match status" value="1"/>
</dbReference>
<organism evidence="16 17">
    <name type="scientific">Eucalyptus globulus</name>
    <name type="common">Tasmanian blue gum</name>
    <dbReference type="NCBI Taxonomy" id="34317"/>
    <lineage>
        <taxon>Eukaryota</taxon>
        <taxon>Viridiplantae</taxon>
        <taxon>Streptophyta</taxon>
        <taxon>Embryophyta</taxon>
        <taxon>Tracheophyta</taxon>
        <taxon>Spermatophyta</taxon>
        <taxon>Magnoliopsida</taxon>
        <taxon>eudicotyledons</taxon>
        <taxon>Gunneridae</taxon>
        <taxon>Pentapetalae</taxon>
        <taxon>rosids</taxon>
        <taxon>malvids</taxon>
        <taxon>Myrtales</taxon>
        <taxon>Myrtaceae</taxon>
        <taxon>Myrtoideae</taxon>
        <taxon>Eucalypteae</taxon>
        <taxon>Eucalyptus</taxon>
    </lineage>
</organism>
<evidence type="ECO:0000256" key="11">
    <source>
        <dbReference type="ARBA" id="ARBA00023136"/>
    </source>
</evidence>
<dbReference type="EMBL" id="JBJKBG010000004">
    <property type="protein sequence ID" value="KAL3741318.1"/>
    <property type="molecule type" value="Genomic_DNA"/>
</dbReference>
<dbReference type="PANTHER" id="PTHR27005:SF315">
    <property type="entry name" value="PROTEIN KINASE DOMAIN-CONTAINING PROTEIN"/>
    <property type="match status" value="1"/>
</dbReference>
<keyword evidence="11" id="KW-0472">Membrane</keyword>
<dbReference type="GO" id="GO:0016020">
    <property type="term" value="C:membrane"/>
    <property type="evidence" value="ECO:0007669"/>
    <property type="project" value="UniProtKB-SubCell"/>
</dbReference>
<name>A0ABD3KPL1_EUCGL</name>
<gene>
    <name evidence="16" type="ORF">ACJRO7_016881</name>
</gene>
<dbReference type="GO" id="GO:0004674">
    <property type="term" value="F:protein serine/threonine kinase activity"/>
    <property type="evidence" value="ECO:0007669"/>
    <property type="project" value="UniProtKB-KW"/>
</dbReference>
<keyword evidence="8" id="KW-0418">Kinase</keyword>
<evidence type="ECO:0000256" key="7">
    <source>
        <dbReference type="ARBA" id="ARBA00022741"/>
    </source>
</evidence>
<feature type="domain" description="Protein kinase" evidence="15">
    <location>
        <begin position="375"/>
        <end position="665"/>
    </location>
</feature>
<evidence type="ECO:0000256" key="5">
    <source>
        <dbReference type="ARBA" id="ARBA00022692"/>
    </source>
</evidence>
<keyword evidence="5" id="KW-0812">Transmembrane</keyword>
<dbReference type="InterPro" id="IPR045274">
    <property type="entry name" value="WAK-like"/>
</dbReference>
<evidence type="ECO:0000313" key="16">
    <source>
        <dbReference type="EMBL" id="KAL3741318.1"/>
    </source>
</evidence>
<keyword evidence="4" id="KW-0808">Transferase</keyword>
<evidence type="ECO:0000256" key="1">
    <source>
        <dbReference type="ARBA" id="ARBA00004479"/>
    </source>
</evidence>
<evidence type="ECO:0000259" key="15">
    <source>
        <dbReference type="PROSITE" id="PS50011"/>
    </source>
</evidence>
<protein>
    <recommendedName>
        <fullName evidence="15">Protein kinase domain-containing protein</fullName>
    </recommendedName>
</protein>
<comment type="caution">
    <text evidence="16">The sequence shown here is derived from an EMBL/GenBank/DDBJ whole genome shotgun (WGS) entry which is preliminary data.</text>
</comment>
<dbReference type="InterPro" id="IPR001245">
    <property type="entry name" value="Ser-Thr/Tyr_kinase_cat_dom"/>
</dbReference>
<evidence type="ECO:0000256" key="8">
    <source>
        <dbReference type="ARBA" id="ARBA00022777"/>
    </source>
</evidence>
<evidence type="ECO:0000256" key="12">
    <source>
        <dbReference type="ARBA" id="ARBA00023157"/>
    </source>
</evidence>
<evidence type="ECO:0000256" key="13">
    <source>
        <dbReference type="ARBA" id="ARBA00023180"/>
    </source>
</evidence>
<comment type="subcellular location">
    <subcellularLocation>
        <location evidence="1">Membrane</location>
        <topology evidence="1">Single-pass type I membrane protein</topology>
    </subcellularLocation>
</comment>
<evidence type="ECO:0000256" key="3">
    <source>
        <dbReference type="ARBA" id="ARBA00022553"/>
    </source>
</evidence>